<dbReference type="Proteomes" id="UP000000496">
    <property type="component" value="Chromosome gsn.131"/>
</dbReference>
<dbReference type="PANTHER" id="PTHR34846:SF10">
    <property type="entry name" value="CYTOPLASMIC PROTEIN"/>
    <property type="match status" value="1"/>
</dbReference>
<dbReference type="NCBIfam" id="TIGR00778">
    <property type="entry name" value="ahpD_dom"/>
    <property type="match status" value="1"/>
</dbReference>
<dbReference type="PANTHER" id="PTHR34846">
    <property type="entry name" value="4-CARBOXYMUCONOLACTONE DECARBOXYLASE FAMILY PROTEIN (AFU_ORTHOLOGUE AFUA_6G11590)"/>
    <property type="match status" value="1"/>
</dbReference>
<evidence type="ECO:0000313" key="3">
    <source>
        <dbReference type="Proteomes" id="UP000000496"/>
    </source>
</evidence>
<evidence type="ECO:0000259" key="1">
    <source>
        <dbReference type="Pfam" id="PF02627"/>
    </source>
</evidence>
<dbReference type="InterPro" id="IPR003779">
    <property type="entry name" value="CMD-like"/>
</dbReference>
<protein>
    <submittedName>
        <fullName evidence="2">Uncharacterized protein ydfG</fullName>
    </submittedName>
</protein>
<dbReference type="InterPro" id="IPR004675">
    <property type="entry name" value="AhpD_core"/>
</dbReference>
<dbReference type="AlphaFoldDB" id="F8L9E1"/>
<dbReference type="EMBL" id="FR872582">
    <property type="protein sequence ID" value="CCB89469.1"/>
    <property type="molecule type" value="Genomic_DNA"/>
</dbReference>
<dbReference type="SUPFAM" id="SSF69118">
    <property type="entry name" value="AhpD-like"/>
    <property type="match status" value="1"/>
</dbReference>
<reference key="1">
    <citation type="journal article" date="2011" name="Mol. Biol. Evol.">
        <title>Unity in variety -- the pan-genome of the Chlamydiae.</title>
        <authorList>
            <person name="Collingro A."/>
            <person name="Tischler P."/>
            <person name="Weinmaier T."/>
            <person name="Penz T."/>
            <person name="Heinz E."/>
            <person name="Brunham R.C."/>
            <person name="Read T.D."/>
            <person name="Bavoil P.M."/>
            <person name="Sachse K."/>
            <person name="Kahane S."/>
            <person name="Friedman M.G."/>
            <person name="Rattei T."/>
            <person name="Myers G.S.A."/>
            <person name="Horn M."/>
        </authorList>
    </citation>
    <scope>NUCLEOTIDE SEQUENCE</scope>
    <source>
        <strain>Z</strain>
    </source>
</reference>
<feature type="domain" description="Carboxymuconolactone decarboxylase-like" evidence="1">
    <location>
        <begin position="21"/>
        <end position="90"/>
    </location>
</feature>
<dbReference type="GO" id="GO:0051920">
    <property type="term" value="F:peroxiredoxin activity"/>
    <property type="evidence" value="ECO:0007669"/>
    <property type="project" value="InterPro"/>
</dbReference>
<dbReference type="OrthoDB" id="9801997at2"/>
<organism evidence="2 3">
    <name type="scientific">Simkania negevensis (strain ATCC VR-1471 / DSM 27360 / Z)</name>
    <dbReference type="NCBI Taxonomy" id="331113"/>
    <lineage>
        <taxon>Bacteria</taxon>
        <taxon>Pseudomonadati</taxon>
        <taxon>Chlamydiota</taxon>
        <taxon>Chlamydiia</taxon>
        <taxon>Parachlamydiales</taxon>
        <taxon>Simkaniaceae</taxon>
        <taxon>Simkania</taxon>
    </lineage>
</organism>
<dbReference type="eggNOG" id="COG2128">
    <property type="taxonomic scope" value="Bacteria"/>
</dbReference>
<evidence type="ECO:0000313" key="2">
    <source>
        <dbReference type="EMBL" id="CCB89469.1"/>
    </source>
</evidence>
<sequence length="136" mass="15743">MNYAEISKETISLLYKGYNSLKNSPLEPSIRVLIELRVSQINGCEYCCKIHSDEAKKIGVPEEKRNHLVVWNVTDVFTEREKLALRWAEELTYIKVTQETKKLLKTEFSEREIVDITTCASLMNGLNRLAMSLKNF</sequence>
<accession>F8L9E1</accession>
<proteinExistence type="predicted"/>
<dbReference type="Gene3D" id="1.20.1290.10">
    <property type="entry name" value="AhpD-like"/>
    <property type="match status" value="1"/>
</dbReference>
<dbReference type="InterPro" id="IPR029032">
    <property type="entry name" value="AhpD-like"/>
</dbReference>
<dbReference type="RefSeq" id="WP_013943935.1">
    <property type="nucleotide sequence ID" value="NC_015713.1"/>
</dbReference>
<dbReference type="HOGENOM" id="CLU_082760_6_2_0"/>
<dbReference type="Pfam" id="PF02627">
    <property type="entry name" value="CMD"/>
    <property type="match status" value="1"/>
</dbReference>
<gene>
    <name evidence="2" type="primary">ydfG</name>
    <name evidence="2" type="ordered locus">SNE_A15920</name>
</gene>
<dbReference type="STRING" id="331113.SNE_A15920"/>
<keyword evidence="3" id="KW-1185">Reference proteome</keyword>
<reference evidence="2 3" key="2">
    <citation type="journal article" date="2011" name="Mol. Biol. Evol.">
        <title>Unity in variety--the pan-genome of the Chlamydiae.</title>
        <authorList>
            <person name="Collingro A."/>
            <person name="Tischler P."/>
            <person name="Weinmaier T."/>
            <person name="Penz T."/>
            <person name="Heinz E."/>
            <person name="Brunham R.C."/>
            <person name="Read T.D."/>
            <person name="Bavoil P.M."/>
            <person name="Sachse K."/>
            <person name="Kahane S."/>
            <person name="Friedman M.G."/>
            <person name="Rattei T."/>
            <person name="Myers G.S."/>
            <person name="Horn M."/>
        </authorList>
    </citation>
    <scope>NUCLEOTIDE SEQUENCE [LARGE SCALE GENOMIC DNA]</scope>
    <source>
        <strain evidence="3">ATCC VR-1471 / Z</strain>
    </source>
</reference>
<name>F8L9E1_SIMNZ</name>
<dbReference type="KEGG" id="sng:SNE_A15920"/>